<protein>
    <submittedName>
        <fullName evidence="1">Uncharacterized protein</fullName>
    </submittedName>
</protein>
<name>A0A194WDR1_CYTMA</name>
<accession>A0A194WDR1</accession>
<gene>
    <name evidence="1" type="ORF">VM1G_10171</name>
</gene>
<sequence length="86" mass="9393">MTTVKIDVDLSMISPLLPTLVDPWLGPSRAELSRAELALLSCSCLVGKRPEAPEAEKTKPVTITNRIIKAPMTQEAARPDEFSRCS</sequence>
<dbReference type="EMBL" id="CM003110">
    <property type="protein sequence ID" value="KUI74536.1"/>
    <property type="molecule type" value="Genomic_DNA"/>
</dbReference>
<reference evidence="1" key="1">
    <citation type="submission" date="2014-12" db="EMBL/GenBank/DDBJ databases">
        <title>Genome Sequence of Valsa Canker Pathogens Uncovers a Specific Adaption of Colonization on Woody Bark.</title>
        <authorList>
            <person name="Yin Z."/>
            <person name="Liu H."/>
            <person name="Gao X."/>
            <person name="Li Z."/>
            <person name="Song N."/>
            <person name="Ke X."/>
            <person name="Dai Q."/>
            <person name="Wu Y."/>
            <person name="Sun Y."/>
            <person name="Xu J.-R."/>
            <person name="Kang Z.K."/>
            <person name="Wang L."/>
            <person name="Huang L."/>
        </authorList>
    </citation>
    <scope>NUCLEOTIDE SEQUENCE [LARGE SCALE GENOMIC DNA]</scope>
    <source>
        <strain evidence="1">03-8</strain>
    </source>
</reference>
<evidence type="ECO:0000313" key="1">
    <source>
        <dbReference type="EMBL" id="KUI74536.1"/>
    </source>
</evidence>
<proteinExistence type="predicted"/>
<evidence type="ECO:0000313" key="2">
    <source>
        <dbReference type="Proteomes" id="UP000078559"/>
    </source>
</evidence>
<keyword evidence="2" id="KW-1185">Reference proteome</keyword>
<dbReference type="AlphaFoldDB" id="A0A194WDR1"/>
<organism evidence="1 2">
    <name type="scientific">Cytospora mali</name>
    <name type="common">Apple Valsa canker fungus</name>
    <name type="synonym">Valsa mali</name>
    <dbReference type="NCBI Taxonomy" id="578113"/>
    <lineage>
        <taxon>Eukaryota</taxon>
        <taxon>Fungi</taxon>
        <taxon>Dikarya</taxon>
        <taxon>Ascomycota</taxon>
        <taxon>Pezizomycotina</taxon>
        <taxon>Sordariomycetes</taxon>
        <taxon>Sordariomycetidae</taxon>
        <taxon>Diaporthales</taxon>
        <taxon>Cytosporaceae</taxon>
        <taxon>Cytospora</taxon>
    </lineage>
</organism>
<dbReference type="Proteomes" id="UP000078559">
    <property type="component" value="Chromosome 13"/>
</dbReference>